<dbReference type="CDD" id="cd00377">
    <property type="entry name" value="ICL_PEPM"/>
    <property type="match status" value="1"/>
</dbReference>
<dbReference type="PANTHER" id="PTHR42905">
    <property type="entry name" value="PHOSPHOENOLPYRUVATE CARBOXYLASE"/>
    <property type="match status" value="1"/>
</dbReference>
<dbReference type="Pfam" id="PF13714">
    <property type="entry name" value="PEP_mutase"/>
    <property type="match status" value="1"/>
</dbReference>
<name>A0ABS9TM00_9PSEU</name>
<proteinExistence type="predicted"/>
<reference evidence="1 2" key="1">
    <citation type="submission" date="2022-03" db="EMBL/GenBank/DDBJ databases">
        <title>Pseudonocardia alaer sp. nov., a novel actinomycete isolated from reed forest soil.</title>
        <authorList>
            <person name="Wang L."/>
        </authorList>
    </citation>
    <scope>NUCLEOTIDE SEQUENCE [LARGE SCALE GENOMIC DNA]</scope>
    <source>
        <strain evidence="1 2">Y-16303</strain>
    </source>
</reference>
<evidence type="ECO:0000313" key="2">
    <source>
        <dbReference type="Proteomes" id="UP001299970"/>
    </source>
</evidence>
<keyword evidence="2" id="KW-1185">Reference proteome</keyword>
<dbReference type="Gene3D" id="3.20.20.60">
    <property type="entry name" value="Phosphoenolpyruvate-binding domains"/>
    <property type="match status" value="1"/>
</dbReference>
<accession>A0ABS9TM00</accession>
<dbReference type="InterPro" id="IPR015813">
    <property type="entry name" value="Pyrv/PenolPyrv_kinase-like_dom"/>
</dbReference>
<evidence type="ECO:0000313" key="1">
    <source>
        <dbReference type="EMBL" id="MCH6169569.1"/>
    </source>
</evidence>
<keyword evidence="1" id="KW-0456">Lyase</keyword>
<dbReference type="Proteomes" id="UP001299970">
    <property type="component" value="Unassembled WGS sequence"/>
</dbReference>
<dbReference type="InterPro" id="IPR040442">
    <property type="entry name" value="Pyrv_kinase-like_dom_sf"/>
</dbReference>
<dbReference type="GO" id="GO:0016829">
    <property type="term" value="F:lyase activity"/>
    <property type="evidence" value="ECO:0007669"/>
    <property type="project" value="UniProtKB-KW"/>
</dbReference>
<dbReference type="EMBL" id="JAKXMK010000027">
    <property type="protein sequence ID" value="MCH6169569.1"/>
    <property type="molecule type" value="Genomic_DNA"/>
</dbReference>
<organism evidence="1 2">
    <name type="scientific">Pseudonocardia alaniniphila</name>
    <dbReference type="NCBI Taxonomy" id="75291"/>
    <lineage>
        <taxon>Bacteria</taxon>
        <taxon>Bacillati</taxon>
        <taxon>Actinomycetota</taxon>
        <taxon>Actinomycetes</taxon>
        <taxon>Pseudonocardiales</taxon>
        <taxon>Pseudonocardiaceae</taxon>
        <taxon>Pseudonocardia</taxon>
    </lineage>
</organism>
<dbReference type="InterPro" id="IPR039556">
    <property type="entry name" value="ICL/PEPM"/>
</dbReference>
<gene>
    <name evidence="1" type="ORF">MMF94_28040</name>
</gene>
<sequence length="274" mass="28136">MTTDTTATAHATRFRQLHETGVLVLPNAWDAASARLIEDAGAQAIATTSAGLAWSLGHADGNHLPRELAADAVRRIVNVVSVPVTADIETGYGETPAELRSTIEAIIGAGVAGINIEDAGAPLRETGEQAGRIRTVREAADATGVPLFVNARIDTYLRQVGDPAGRLDETVSRARAYIDAGADGIFVPGLLDAETLRELAGLLPAPLNVMAGPGAPAVAELAALGVRRVSVGTAIAQAAYATARRGARELLGSGTYDSLAVGGVDYGELNALLS</sequence>
<comment type="caution">
    <text evidence="1">The sequence shown here is derived from an EMBL/GenBank/DDBJ whole genome shotgun (WGS) entry which is preliminary data.</text>
</comment>
<protein>
    <submittedName>
        <fullName evidence="1">Isocitrate lyase/phosphoenolpyruvate mutase family protein</fullName>
    </submittedName>
</protein>
<dbReference type="RefSeq" id="WP_241040217.1">
    <property type="nucleotide sequence ID" value="NZ_BAAAJF010000015.1"/>
</dbReference>
<dbReference type="PANTHER" id="PTHR42905:SF16">
    <property type="entry name" value="CARBOXYPHOSPHONOENOLPYRUVATE PHOSPHONOMUTASE-LIKE PROTEIN (AFU_ORTHOLOGUE AFUA_5G07230)"/>
    <property type="match status" value="1"/>
</dbReference>
<dbReference type="SUPFAM" id="SSF51621">
    <property type="entry name" value="Phosphoenolpyruvate/pyruvate domain"/>
    <property type="match status" value="1"/>
</dbReference>